<reference evidence="2 3" key="1">
    <citation type="submission" date="2018-11" db="EMBL/GenBank/DDBJ databases">
        <title>Rhodococcus spongicola sp. nov. and Rhodococcus xishaensis sp. nov. from marine sponges.</title>
        <authorList>
            <person name="Li L."/>
            <person name="Lin H.W."/>
        </authorList>
    </citation>
    <scope>NUCLEOTIDE SEQUENCE [LARGE SCALE GENOMIC DNA]</scope>
    <source>
        <strain evidence="2 3">LHW51113</strain>
    </source>
</reference>
<dbReference type="OrthoDB" id="4446106at2"/>
<keyword evidence="1" id="KW-0732">Signal</keyword>
<dbReference type="AlphaFoldDB" id="A0A438AZL5"/>
<name>A0A438AZL5_9NOCA</name>
<dbReference type="Proteomes" id="UP000283479">
    <property type="component" value="Unassembled WGS sequence"/>
</dbReference>
<evidence type="ECO:0000256" key="1">
    <source>
        <dbReference type="SAM" id="SignalP"/>
    </source>
</evidence>
<proteinExistence type="predicted"/>
<organism evidence="2 3">
    <name type="scientific">Rhodococcus xishaensis</name>
    <dbReference type="NCBI Taxonomy" id="2487364"/>
    <lineage>
        <taxon>Bacteria</taxon>
        <taxon>Bacillati</taxon>
        <taxon>Actinomycetota</taxon>
        <taxon>Actinomycetes</taxon>
        <taxon>Mycobacteriales</taxon>
        <taxon>Nocardiaceae</taxon>
        <taxon>Rhodococcus</taxon>
    </lineage>
</organism>
<dbReference type="PROSITE" id="PS51257">
    <property type="entry name" value="PROKAR_LIPOPROTEIN"/>
    <property type="match status" value="1"/>
</dbReference>
<dbReference type="RefSeq" id="WP_127951801.1">
    <property type="nucleotide sequence ID" value="NZ_RKLO01000002.1"/>
</dbReference>
<keyword evidence="3" id="KW-1185">Reference proteome</keyword>
<protein>
    <recommendedName>
        <fullName evidence="4">Lipoprotein</fullName>
    </recommendedName>
</protein>
<gene>
    <name evidence="2" type="ORF">EGT50_06680</name>
</gene>
<feature type="chain" id="PRO_5038794358" description="Lipoprotein" evidence="1">
    <location>
        <begin position="28"/>
        <end position="332"/>
    </location>
</feature>
<dbReference type="PANTHER" id="PTHR47197:SF3">
    <property type="entry name" value="DIHYDRO-HEME D1 DEHYDROGENASE"/>
    <property type="match status" value="1"/>
</dbReference>
<accession>A0A438AZL5</accession>
<comment type="caution">
    <text evidence="2">The sequence shown here is derived from an EMBL/GenBank/DDBJ whole genome shotgun (WGS) entry which is preliminary data.</text>
</comment>
<sequence length="332" mass="34055">MRIPAPRIIATAIGTALLLGGCASVTGGDNLATIEPATPAVSPAGAMPDGTVDNLGQTIDALTFDLTSSTTAILTDDGTRLLLLSEGSAQPREVVLDGAAAEITSAPDGRVLLPMNDRVQIVDTASGEKTSIAVDGDARSAVFLPDGSLAVGLANGEIQVLDPSGGVTQTVSGLASVDALAVTDGDLSALDRRQTSVTEIDLEDSSLGMALRAGEGATQLATDPFGRILVTDTTGDELLVFTTDPLIMRQRYPVSGAPYGIAYDVRTDLVWVTLTEVNMVLGFDISTGIPVEEARFNTVRQPNSVAVDTVGGTLLVGSATGDGLQRIPLPAR</sequence>
<dbReference type="SUPFAM" id="SSF101898">
    <property type="entry name" value="NHL repeat"/>
    <property type="match status" value="1"/>
</dbReference>
<dbReference type="Gene3D" id="2.130.10.10">
    <property type="entry name" value="YVTN repeat-like/Quinoprotein amine dehydrogenase"/>
    <property type="match status" value="2"/>
</dbReference>
<feature type="signal peptide" evidence="1">
    <location>
        <begin position="1"/>
        <end position="27"/>
    </location>
</feature>
<dbReference type="InterPro" id="IPR051200">
    <property type="entry name" value="Host-pathogen_enzymatic-act"/>
</dbReference>
<dbReference type="PANTHER" id="PTHR47197">
    <property type="entry name" value="PROTEIN NIRF"/>
    <property type="match status" value="1"/>
</dbReference>
<evidence type="ECO:0000313" key="2">
    <source>
        <dbReference type="EMBL" id="RVW04154.1"/>
    </source>
</evidence>
<evidence type="ECO:0000313" key="3">
    <source>
        <dbReference type="Proteomes" id="UP000283479"/>
    </source>
</evidence>
<dbReference type="InterPro" id="IPR015943">
    <property type="entry name" value="WD40/YVTN_repeat-like_dom_sf"/>
</dbReference>
<evidence type="ECO:0008006" key="4">
    <source>
        <dbReference type="Google" id="ProtNLM"/>
    </source>
</evidence>
<dbReference type="EMBL" id="RKLO01000002">
    <property type="protein sequence ID" value="RVW04154.1"/>
    <property type="molecule type" value="Genomic_DNA"/>
</dbReference>